<proteinExistence type="predicted"/>
<keyword evidence="3" id="KW-1185">Reference proteome</keyword>
<feature type="compositionally biased region" description="Low complexity" evidence="1">
    <location>
        <begin position="67"/>
        <end position="82"/>
    </location>
</feature>
<feature type="compositionally biased region" description="Basic and acidic residues" evidence="1">
    <location>
        <begin position="456"/>
        <end position="479"/>
    </location>
</feature>
<accession>A0A2T6B8V3</accession>
<feature type="region of interest" description="Disordered" evidence="1">
    <location>
        <begin position="412"/>
        <end position="486"/>
    </location>
</feature>
<gene>
    <name evidence="2" type="ORF">C8N34_102291</name>
</gene>
<organism evidence="2 3">
    <name type="scientific">Gemmobacter caeni</name>
    <dbReference type="NCBI Taxonomy" id="589035"/>
    <lineage>
        <taxon>Bacteria</taxon>
        <taxon>Pseudomonadati</taxon>
        <taxon>Pseudomonadota</taxon>
        <taxon>Alphaproteobacteria</taxon>
        <taxon>Rhodobacterales</taxon>
        <taxon>Paracoccaceae</taxon>
        <taxon>Gemmobacter</taxon>
    </lineage>
</organism>
<dbReference type="AlphaFoldDB" id="A0A2T6B8V3"/>
<evidence type="ECO:0000256" key="1">
    <source>
        <dbReference type="SAM" id="MobiDB-lite"/>
    </source>
</evidence>
<evidence type="ECO:0000313" key="3">
    <source>
        <dbReference type="Proteomes" id="UP000244224"/>
    </source>
</evidence>
<name>A0A2T6B8V3_9RHOB</name>
<dbReference type="Proteomes" id="UP000244224">
    <property type="component" value="Unassembled WGS sequence"/>
</dbReference>
<feature type="region of interest" description="Disordered" evidence="1">
    <location>
        <begin position="1"/>
        <end position="87"/>
    </location>
</feature>
<dbReference type="RefSeq" id="WP_108127930.1">
    <property type="nucleotide sequence ID" value="NZ_QBKP01000002.1"/>
</dbReference>
<evidence type="ECO:0008006" key="4">
    <source>
        <dbReference type="Google" id="ProtNLM"/>
    </source>
</evidence>
<dbReference type="OrthoDB" id="7235451at2"/>
<comment type="caution">
    <text evidence="2">The sequence shown here is derived from an EMBL/GenBank/DDBJ whole genome shotgun (WGS) entry which is preliminary data.</text>
</comment>
<reference evidence="2 3" key="1">
    <citation type="submission" date="2018-04" db="EMBL/GenBank/DDBJ databases">
        <title>Genomic Encyclopedia of Archaeal and Bacterial Type Strains, Phase II (KMG-II): from individual species to whole genera.</title>
        <authorList>
            <person name="Goeker M."/>
        </authorList>
    </citation>
    <scope>NUCLEOTIDE SEQUENCE [LARGE SCALE GENOMIC DNA]</scope>
    <source>
        <strain evidence="2 3">DSM 21823</strain>
    </source>
</reference>
<feature type="compositionally biased region" description="Low complexity" evidence="1">
    <location>
        <begin position="38"/>
        <end position="54"/>
    </location>
</feature>
<protein>
    <recommendedName>
        <fullName evidence="4">Large polyvalent protein-associated domain-containing protein</fullName>
    </recommendedName>
</protein>
<dbReference type="EMBL" id="QBKP01000002">
    <property type="protein sequence ID" value="PTX52511.1"/>
    <property type="molecule type" value="Genomic_DNA"/>
</dbReference>
<sequence>MSLFEAFGRVSREHDDQFLEMMANRPEPEPDPDEETAEVAPAVPAASDPVTAREGAPDREAEPAPAPNAADPAPTGPGPSDAVSAAPDETVVKEGAPVPAPVEGPEAGAAVTARPEGIAAAAEGLLQTEAERAAEIADIRIRGSVVDGGSAQDMLDGKHPRPSVMSQREIDRMNRLRSLGLELEQPYPWPDFMPYPTEAELRELLNPDTTPEMIRAFEINKQKEADDMAARAAEINDWIFRSGTMRLNEEAQMRRAARRDAAITERNRGRRPEDRLQNETTVEDVSDLDLYGDHFYGVRFAMLLRLDSANVSRLATAPVAAWGHDRLITLDGGRIRARDGELVVTSVSAQAAQMLVMEAKARGWETLRVSGDNEFCAAVKLAAKQAGMGAIIHRRGPLGIGPFSRPEVIMPLPPRSRVPVGVDQGAKPDQARKEAEAIAPPEDVEAANALGQLQRQNRERQTDRKRLTVSDPLVRREPAPEAPSPN</sequence>
<evidence type="ECO:0000313" key="2">
    <source>
        <dbReference type="EMBL" id="PTX52511.1"/>
    </source>
</evidence>